<dbReference type="PANTHER" id="PTHR43586:SF8">
    <property type="entry name" value="CYSTEINE DESULFURASE 1, CHLOROPLASTIC"/>
    <property type="match status" value="1"/>
</dbReference>
<dbReference type="EMBL" id="CAFBNC010000006">
    <property type="protein sequence ID" value="CAB4924066.1"/>
    <property type="molecule type" value="Genomic_DNA"/>
</dbReference>
<comment type="cofactor">
    <cofactor evidence="1">
        <name>pyridoxal 5'-phosphate</name>
        <dbReference type="ChEBI" id="CHEBI:597326"/>
    </cofactor>
</comment>
<gene>
    <name evidence="7" type="ORF">UFOPK3733_00253</name>
</gene>
<keyword evidence="4" id="KW-0663">Pyridoxal phosphate</keyword>
<evidence type="ECO:0000256" key="4">
    <source>
        <dbReference type="ARBA" id="ARBA00022898"/>
    </source>
</evidence>
<dbReference type="InterPro" id="IPR010970">
    <property type="entry name" value="Cys_dSase_SufS"/>
</dbReference>
<dbReference type="Gene3D" id="3.40.640.10">
    <property type="entry name" value="Type I PLP-dependent aspartate aminotransferase-like (Major domain)"/>
    <property type="match status" value="1"/>
</dbReference>
<dbReference type="Pfam" id="PF00266">
    <property type="entry name" value="Aminotran_5"/>
    <property type="match status" value="1"/>
</dbReference>
<keyword evidence="3" id="KW-0808">Transferase</keyword>
<organism evidence="7">
    <name type="scientific">freshwater metagenome</name>
    <dbReference type="NCBI Taxonomy" id="449393"/>
    <lineage>
        <taxon>unclassified sequences</taxon>
        <taxon>metagenomes</taxon>
        <taxon>ecological metagenomes</taxon>
    </lineage>
</organism>
<evidence type="ECO:0000256" key="1">
    <source>
        <dbReference type="ARBA" id="ARBA00001933"/>
    </source>
</evidence>
<dbReference type="InterPro" id="IPR000192">
    <property type="entry name" value="Aminotrans_V_dom"/>
</dbReference>
<accession>A0A6J7HZZ3</accession>
<dbReference type="NCBIfam" id="TIGR01979">
    <property type="entry name" value="sufS"/>
    <property type="match status" value="1"/>
</dbReference>
<name>A0A6J7HZZ3_9ZZZZ</name>
<dbReference type="AlphaFoldDB" id="A0A6J7HZZ3"/>
<dbReference type="SUPFAM" id="SSF53383">
    <property type="entry name" value="PLP-dependent transferases"/>
    <property type="match status" value="1"/>
</dbReference>
<feature type="domain" description="Aminotransferase class V" evidence="6">
    <location>
        <begin position="29"/>
        <end position="401"/>
    </location>
</feature>
<protein>
    <recommendedName>
        <fullName evidence="2">cysteine desulfurase</fullName>
        <ecNumber evidence="2">2.8.1.7</ecNumber>
    </recommendedName>
</protein>
<evidence type="ECO:0000256" key="2">
    <source>
        <dbReference type="ARBA" id="ARBA00012239"/>
    </source>
</evidence>
<comment type="catalytic activity">
    <reaction evidence="5">
        <text>(sulfur carrier)-H + L-cysteine = (sulfur carrier)-SH + L-alanine</text>
        <dbReference type="Rhea" id="RHEA:43892"/>
        <dbReference type="Rhea" id="RHEA-COMP:14737"/>
        <dbReference type="Rhea" id="RHEA-COMP:14739"/>
        <dbReference type="ChEBI" id="CHEBI:29917"/>
        <dbReference type="ChEBI" id="CHEBI:35235"/>
        <dbReference type="ChEBI" id="CHEBI:57972"/>
        <dbReference type="ChEBI" id="CHEBI:64428"/>
        <dbReference type="EC" id="2.8.1.7"/>
    </reaction>
</comment>
<dbReference type="GO" id="GO:0031071">
    <property type="term" value="F:cysteine desulfurase activity"/>
    <property type="evidence" value="ECO:0007669"/>
    <property type="project" value="UniProtKB-EC"/>
</dbReference>
<dbReference type="InterPro" id="IPR015424">
    <property type="entry name" value="PyrdxlP-dep_Trfase"/>
</dbReference>
<reference evidence="7" key="1">
    <citation type="submission" date="2020-05" db="EMBL/GenBank/DDBJ databases">
        <authorList>
            <person name="Chiriac C."/>
            <person name="Salcher M."/>
            <person name="Ghai R."/>
            <person name="Kavagutti S V."/>
        </authorList>
    </citation>
    <scope>NUCLEOTIDE SEQUENCE</scope>
</reference>
<dbReference type="GO" id="GO:0006534">
    <property type="term" value="P:cysteine metabolic process"/>
    <property type="evidence" value="ECO:0007669"/>
    <property type="project" value="InterPro"/>
</dbReference>
<dbReference type="Gene3D" id="3.90.1150.10">
    <property type="entry name" value="Aspartate Aminotransferase, domain 1"/>
    <property type="match status" value="1"/>
</dbReference>
<sequence length="414" mass="44636">MAMTTPLDVASIRADFPLLARSVHDTPIVYLDSAATSQKPTAVLDAMDTYYRTVNANVHRGVYFIAEQATNDLEAAREKVRRFINAASVSEVIFTKNATESLNLIVQSWGRANLSAGDVVVLSHMEHHANIVPWHMLVAERGIELRWIPLTSDGKLDLSDLDSLLEGAKVLSVTAMSNVLGTLNPVRELTDAARAVGAISIIDGCQSVPHTSTDVQALGADFVAFSGHKLCGPTGIGVLWGREELLTAMPPFIGGGEMIRDVRLDGFTCNELPWKFEAGTPAIAEIIGLGAAVDYLSAVGMDAIRAHERMLTEYTLRTLNDRFGDDITIHGPADPELRGGVFSFAFKDLHPHDISQILDQHAVCVRAGHHCAKPLMKLMGVGATARASVYLYNTTADIDALADALDATGAFFAF</sequence>
<dbReference type="PANTHER" id="PTHR43586">
    <property type="entry name" value="CYSTEINE DESULFURASE"/>
    <property type="match status" value="1"/>
</dbReference>
<evidence type="ECO:0000256" key="3">
    <source>
        <dbReference type="ARBA" id="ARBA00022679"/>
    </source>
</evidence>
<dbReference type="GO" id="GO:0030170">
    <property type="term" value="F:pyridoxal phosphate binding"/>
    <property type="evidence" value="ECO:0007669"/>
    <property type="project" value="InterPro"/>
</dbReference>
<proteinExistence type="predicted"/>
<dbReference type="CDD" id="cd06453">
    <property type="entry name" value="SufS_like"/>
    <property type="match status" value="1"/>
</dbReference>
<evidence type="ECO:0000313" key="7">
    <source>
        <dbReference type="EMBL" id="CAB4924066.1"/>
    </source>
</evidence>
<dbReference type="EC" id="2.8.1.7" evidence="2"/>
<evidence type="ECO:0000256" key="5">
    <source>
        <dbReference type="ARBA" id="ARBA00050776"/>
    </source>
</evidence>
<evidence type="ECO:0000259" key="6">
    <source>
        <dbReference type="Pfam" id="PF00266"/>
    </source>
</evidence>
<dbReference type="InterPro" id="IPR015421">
    <property type="entry name" value="PyrdxlP-dep_Trfase_major"/>
</dbReference>
<dbReference type="InterPro" id="IPR015422">
    <property type="entry name" value="PyrdxlP-dep_Trfase_small"/>
</dbReference>